<keyword evidence="1" id="KW-1133">Transmembrane helix</keyword>
<protein>
    <recommendedName>
        <fullName evidence="4">Serine-threonine/tyrosine-protein kinase catalytic domain-containing protein</fullName>
    </recommendedName>
</protein>
<feature type="transmembrane region" description="Helical" evidence="1">
    <location>
        <begin position="30"/>
        <end position="52"/>
    </location>
</feature>
<gene>
    <name evidence="2" type="ORF">KUTeg_020051</name>
</gene>
<reference evidence="2 3" key="1">
    <citation type="submission" date="2022-12" db="EMBL/GenBank/DDBJ databases">
        <title>Chromosome-level genome of Tegillarca granosa.</title>
        <authorList>
            <person name="Kim J."/>
        </authorList>
    </citation>
    <scope>NUCLEOTIDE SEQUENCE [LARGE SCALE GENOMIC DNA]</scope>
    <source>
        <strain evidence="2">Teg-2019</strain>
        <tissue evidence="2">Adductor muscle</tissue>
    </source>
</reference>
<keyword evidence="1" id="KW-0812">Transmembrane</keyword>
<dbReference type="Proteomes" id="UP001217089">
    <property type="component" value="Unassembled WGS sequence"/>
</dbReference>
<accession>A0ABQ9E9F9</accession>
<sequence>MGFRFVEALNIAGSSRFKMLKYTVCIKHNFYLFIYILYYFCYTLYNVFILYLKNNNISCIEGSFKTLGLRTNKAGNRNYKNILAIVLCKNWYCTCAEDDVKLQIDFPGDFQSFTLHNKNVKPLEDWIKLIKQCWEYETDRRPEIITIITFFEDFIRSSK</sequence>
<evidence type="ECO:0000256" key="1">
    <source>
        <dbReference type="SAM" id="Phobius"/>
    </source>
</evidence>
<keyword evidence="1" id="KW-0472">Membrane</keyword>
<comment type="caution">
    <text evidence="2">The sequence shown here is derived from an EMBL/GenBank/DDBJ whole genome shotgun (WGS) entry which is preliminary data.</text>
</comment>
<name>A0ABQ9E9F9_TEGGR</name>
<organism evidence="2 3">
    <name type="scientific">Tegillarca granosa</name>
    <name type="common">Malaysian cockle</name>
    <name type="synonym">Anadara granosa</name>
    <dbReference type="NCBI Taxonomy" id="220873"/>
    <lineage>
        <taxon>Eukaryota</taxon>
        <taxon>Metazoa</taxon>
        <taxon>Spiralia</taxon>
        <taxon>Lophotrochozoa</taxon>
        <taxon>Mollusca</taxon>
        <taxon>Bivalvia</taxon>
        <taxon>Autobranchia</taxon>
        <taxon>Pteriomorphia</taxon>
        <taxon>Arcoida</taxon>
        <taxon>Arcoidea</taxon>
        <taxon>Arcidae</taxon>
        <taxon>Tegillarca</taxon>
    </lineage>
</organism>
<evidence type="ECO:0000313" key="2">
    <source>
        <dbReference type="EMBL" id="KAJ8301064.1"/>
    </source>
</evidence>
<evidence type="ECO:0008006" key="4">
    <source>
        <dbReference type="Google" id="ProtNLM"/>
    </source>
</evidence>
<keyword evidence="3" id="KW-1185">Reference proteome</keyword>
<dbReference type="EMBL" id="JARBDR010000918">
    <property type="protein sequence ID" value="KAJ8301064.1"/>
    <property type="molecule type" value="Genomic_DNA"/>
</dbReference>
<proteinExistence type="predicted"/>
<evidence type="ECO:0000313" key="3">
    <source>
        <dbReference type="Proteomes" id="UP001217089"/>
    </source>
</evidence>